<dbReference type="PANTHER" id="PTHR23088:SF27">
    <property type="entry name" value="DEAMINATED GLUTATHIONE AMIDASE"/>
    <property type="match status" value="1"/>
</dbReference>
<dbReference type="InterPro" id="IPR001110">
    <property type="entry name" value="UPF0012_CS"/>
</dbReference>
<dbReference type="Proteomes" id="UP000182719">
    <property type="component" value="Unassembled WGS sequence"/>
</dbReference>
<dbReference type="SUPFAM" id="SSF56317">
    <property type="entry name" value="Carbon-nitrogen hydrolase"/>
    <property type="match status" value="1"/>
</dbReference>
<comment type="similarity">
    <text evidence="1">Belongs to the carbon-nitrogen hydrolase superfamily. NIT1/NIT2 family.</text>
</comment>
<dbReference type="CDD" id="cd07572">
    <property type="entry name" value="nit"/>
    <property type="match status" value="1"/>
</dbReference>
<evidence type="ECO:0000313" key="5">
    <source>
        <dbReference type="Proteomes" id="UP000182719"/>
    </source>
</evidence>
<feature type="domain" description="CN hydrolase" evidence="3">
    <location>
        <begin position="1"/>
        <end position="248"/>
    </location>
</feature>
<name>A0A1H7QIL1_STIAU</name>
<dbReference type="GO" id="GO:0016811">
    <property type="term" value="F:hydrolase activity, acting on carbon-nitrogen (but not peptide) bonds, in linear amides"/>
    <property type="evidence" value="ECO:0007669"/>
    <property type="project" value="InterPro"/>
</dbReference>
<dbReference type="AlphaFoldDB" id="A0A1H7QIL1"/>
<protein>
    <submittedName>
        <fullName evidence="4">Predicted amidohydrolase</fullName>
    </submittedName>
</protein>
<reference evidence="5" key="1">
    <citation type="submission" date="2016-10" db="EMBL/GenBank/DDBJ databases">
        <authorList>
            <person name="Varghese N."/>
            <person name="Submissions S."/>
        </authorList>
    </citation>
    <scope>NUCLEOTIDE SEQUENCE [LARGE SCALE GENOMIC DNA]</scope>
    <source>
        <strain evidence="5">DSM 17044</strain>
    </source>
</reference>
<organism evidence="4 5">
    <name type="scientific">Stigmatella aurantiaca</name>
    <dbReference type="NCBI Taxonomy" id="41"/>
    <lineage>
        <taxon>Bacteria</taxon>
        <taxon>Pseudomonadati</taxon>
        <taxon>Myxococcota</taxon>
        <taxon>Myxococcia</taxon>
        <taxon>Myxococcales</taxon>
        <taxon>Cystobacterineae</taxon>
        <taxon>Archangiaceae</taxon>
        <taxon>Stigmatella</taxon>
    </lineage>
</organism>
<dbReference type="OrthoDB" id="9811121at2"/>
<dbReference type="PROSITE" id="PS01227">
    <property type="entry name" value="UPF0012"/>
    <property type="match status" value="1"/>
</dbReference>
<keyword evidence="5" id="KW-1185">Reference proteome</keyword>
<dbReference type="EMBL" id="FOAP01000006">
    <property type="protein sequence ID" value="SEL47619.1"/>
    <property type="molecule type" value="Genomic_DNA"/>
</dbReference>
<dbReference type="Pfam" id="PF00795">
    <property type="entry name" value="CN_hydrolase"/>
    <property type="match status" value="1"/>
</dbReference>
<dbReference type="InterPro" id="IPR036526">
    <property type="entry name" value="C-N_Hydrolase_sf"/>
</dbReference>
<sequence length="268" mass="29064">MHLIAAAQMVSTADKAHNLEVATRLVRQAAKLGARLVGLPENFSWMGSESERASAAESLEGPTLGRMAELARELRVTVLAGSLLETGAPGGRLYNTSVLFGPQGERLAVYRKMHLFDVEVGDGATYHESAAVAPGTEVVAATTDVGRLGLSVCYDLRFPELYRRLSRDGATLLAVPAAFTLMTGKDHWEVLLRARAIENQCYVLAPAQGGRHSDKRITYGHAMVVDPWGLVTARASEGEGLALAPVDAELQQRIRRNLPCLEHRRLLD</sequence>
<evidence type="ECO:0000256" key="1">
    <source>
        <dbReference type="ARBA" id="ARBA00010613"/>
    </source>
</evidence>
<proteinExistence type="inferred from homology"/>
<evidence type="ECO:0000313" key="4">
    <source>
        <dbReference type="EMBL" id="SEL47619.1"/>
    </source>
</evidence>
<dbReference type="PANTHER" id="PTHR23088">
    <property type="entry name" value="NITRILASE-RELATED"/>
    <property type="match status" value="1"/>
</dbReference>
<gene>
    <name evidence="4" type="ORF">SAMN05444354_106150</name>
</gene>
<dbReference type="InterPro" id="IPR003010">
    <property type="entry name" value="C-N_Hydrolase"/>
</dbReference>
<dbReference type="InterPro" id="IPR045254">
    <property type="entry name" value="Nit1/2_C-N_Hydrolase"/>
</dbReference>
<accession>A0A1H7QIL1</accession>
<dbReference type="RefSeq" id="WP_075006854.1">
    <property type="nucleotide sequence ID" value="NZ_FOAP01000006.1"/>
</dbReference>
<keyword evidence="2 4" id="KW-0378">Hydrolase</keyword>
<dbReference type="Gene3D" id="3.60.110.10">
    <property type="entry name" value="Carbon-nitrogen hydrolase"/>
    <property type="match status" value="1"/>
</dbReference>
<dbReference type="PROSITE" id="PS50263">
    <property type="entry name" value="CN_HYDROLASE"/>
    <property type="match status" value="1"/>
</dbReference>
<evidence type="ECO:0000259" key="3">
    <source>
        <dbReference type="PROSITE" id="PS50263"/>
    </source>
</evidence>
<evidence type="ECO:0000256" key="2">
    <source>
        <dbReference type="ARBA" id="ARBA00022801"/>
    </source>
</evidence>